<dbReference type="Proteomes" id="UP001295684">
    <property type="component" value="Unassembled WGS sequence"/>
</dbReference>
<proteinExistence type="predicted"/>
<evidence type="ECO:0000256" key="1">
    <source>
        <dbReference type="SAM" id="Coils"/>
    </source>
</evidence>
<gene>
    <name evidence="3" type="ORF">ECRASSUSDP1_LOCUS29066</name>
</gene>
<feature type="compositionally biased region" description="Acidic residues" evidence="2">
    <location>
        <begin position="261"/>
        <end position="272"/>
    </location>
</feature>
<evidence type="ECO:0000313" key="3">
    <source>
        <dbReference type="EMBL" id="CAI2387433.1"/>
    </source>
</evidence>
<reference evidence="3" key="1">
    <citation type="submission" date="2023-07" db="EMBL/GenBank/DDBJ databases">
        <authorList>
            <consortium name="AG Swart"/>
            <person name="Singh M."/>
            <person name="Singh A."/>
            <person name="Seah K."/>
            <person name="Emmerich C."/>
        </authorList>
    </citation>
    <scope>NUCLEOTIDE SEQUENCE</scope>
    <source>
        <strain evidence="3">DP1</strain>
    </source>
</reference>
<protein>
    <submittedName>
        <fullName evidence="3">Uncharacterized protein</fullName>
    </submittedName>
</protein>
<feature type="region of interest" description="Disordered" evidence="2">
    <location>
        <begin position="250"/>
        <end position="273"/>
    </location>
</feature>
<comment type="caution">
    <text evidence="3">The sequence shown here is derived from an EMBL/GenBank/DDBJ whole genome shotgun (WGS) entry which is preliminary data.</text>
</comment>
<feature type="compositionally biased region" description="Basic and acidic residues" evidence="2">
    <location>
        <begin position="652"/>
        <end position="686"/>
    </location>
</feature>
<name>A0AAD1Y942_EUPCR</name>
<feature type="compositionally biased region" description="Polar residues" evidence="2">
    <location>
        <begin position="1"/>
        <end position="14"/>
    </location>
</feature>
<feature type="region of interest" description="Disordered" evidence="2">
    <location>
        <begin position="587"/>
        <end position="727"/>
    </location>
</feature>
<feature type="compositionally biased region" description="Polar residues" evidence="2">
    <location>
        <begin position="57"/>
        <end position="91"/>
    </location>
</feature>
<feature type="compositionally biased region" description="Acidic residues" evidence="2">
    <location>
        <begin position="16"/>
        <end position="53"/>
    </location>
</feature>
<keyword evidence="4" id="KW-1185">Reference proteome</keyword>
<feature type="region of interest" description="Disordered" evidence="2">
    <location>
        <begin position="437"/>
        <end position="456"/>
    </location>
</feature>
<feature type="coiled-coil region" evidence="1">
    <location>
        <begin position="278"/>
        <end position="311"/>
    </location>
</feature>
<feature type="compositionally biased region" description="Basic and acidic residues" evidence="2">
    <location>
        <begin position="626"/>
        <end position="639"/>
    </location>
</feature>
<evidence type="ECO:0000256" key="2">
    <source>
        <dbReference type="SAM" id="MobiDB-lite"/>
    </source>
</evidence>
<accession>A0AAD1Y942</accession>
<dbReference type="AlphaFoldDB" id="A0AAD1Y942"/>
<sequence length="727" mass="84225">MPVTTRNSQKSILTQEEAEDKDEVVDEVADEVEDDDEDLFDPTGSEQDEEEEVSSQAKLTQGTGLTQNSRVSQRTTRSSKNSSKLNSQVTINSEKKAAQVKKTGSEKVYAKIRLKGSADLEIKEFDYRGYVDTCNLSQFKATEQDIRSINFIIQKHGYIFEDEEEIKDWVKERELRLKVAKGLYKGQAKGANCNPIQSFEFQQAILKEVSKVKEGKHGSEGPKVRRSIREQKKKRDEAFEYDIDNDSKLIKDDYKPRDDHDSDEMQELEDLVDERSNRRSLRRLLRNLRGREEEEEEKEEIKEEIKEPAKEFPVKVKKKTRKNLREQQYQDEKNLQNRLISLIKIVMSKISKIKDLPEINSLCEEELSKVRNFQYESSGNFLNGFRKSITEECIRILPEVEHDKLRSFIKYIDVLVNNIPDQSFKFSIARKKRQDLGIKTDSEEGPDGAKSDENVVPKVVQDEAEKKIAELEAQVKKLKNIINISDKSTKIIDDEAEISSESEQEKLVRPPINDSFRFNLKQKLLKLKKEETCRFISFLDYNNISCYDKETRRLNLDLNIIPERMIRKMDNFLDKILNNKESEVQHLISKSRKRSMKREKKGLTNKNNGRLFIRAKHNPPSASTLEKVKELNQKIKEDNILESSSSDSSSSDNEKEPKNNSDEAFIRFKKKQDEIKEKEQQEEAQKAIKKQSNIGSFLVKKKLPETPIVPHDESSTGVHVDSNKGSS</sequence>
<feature type="region of interest" description="Disordered" evidence="2">
    <location>
        <begin position="1"/>
        <end position="91"/>
    </location>
</feature>
<feature type="coiled-coil region" evidence="1">
    <location>
        <begin position="461"/>
        <end position="488"/>
    </location>
</feature>
<evidence type="ECO:0000313" key="4">
    <source>
        <dbReference type="Proteomes" id="UP001295684"/>
    </source>
</evidence>
<organism evidence="3 4">
    <name type="scientific">Euplotes crassus</name>
    <dbReference type="NCBI Taxonomy" id="5936"/>
    <lineage>
        <taxon>Eukaryota</taxon>
        <taxon>Sar</taxon>
        <taxon>Alveolata</taxon>
        <taxon>Ciliophora</taxon>
        <taxon>Intramacronucleata</taxon>
        <taxon>Spirotrichea</taxon>
        <taxon>Hypotrichia</taxon>
        <taxon>Euplotida</taxon>
        <taxon>Euplotidae</taxon>
        <taxon>Moneuplotes</taxon>
    </lineage>
</organism>
<dbReference type="EMBL" id="CAMPGE010029943">
    <property type="protein sequence ID" value="CAI2387433.1"/>
    <property type="molecule type" value="Genomic_DNA"/>
</dbReference>
<feature type="compositionally biased region" description="Basic and acidic residues" evidence="2">
    <location>
        <begin position="250"/>
        <end position="260"/>
    </location>
</feature>
<feature type="region of interest" description="Disordered" evidence="2">
    <location>
        <begin position="212"/>
        <end position="231"/>
    </location>
</feature>
<keyword evidence="1" id="KW-0175">Coiled coil</keyword>
<feature type="compositionally biased region" description="Basic residues" evidence="2">
    <location>
        <begin position="589"/>
        <end position="600"/>
    </location>
</feature>